<feature type="chain" id="PRO_5012500787" description="Outer membrane lipoprotein BfpB" evidence="4">
    <location>
        <begin position="25"/>
        <end position="495"/>
    </location>
</feature>
<dbReference type="PANTHER" id="PTHR30332:SF24">
    <property type="entry name" value="SECRETIN GSPD-RELATED"/>
    <property type="match status" value="1"/>
</dbReference>
<dbReference type="GO" id="GO:0009306">
    <property type="term" value="P:protein secretion"/>
    <property type="evidence" value="ECO:0007669"/>
    <property type="project" value="TreeGrafter"/>
</dbReference>
<dbReference type="STRING" id="1117707.VQ7734_01294"/>
<evidence type="ECO:0000313" key="6">
    <source>
        <dbReference type="Proteomes" id="UP000184600"/>
    </source>
</evidence>
<dbReference type="PROSITE" id="PS51257">
    <property type="entry name" value="PROKAR_LIPOPROTEIN"/>
    <property type="match status" value="1"/>
</dbReference>
<dbReference type="EMBL" id="FRFG01000015">
    <property type="protein sequence ID" value="SHO55558.1"/>
    <property type="molecule type" value="Genomic_DNA"/>
</dbReference>
<evidence type="ECO:0000256" key="3">
    <source>
        <dbReference type="ARBA" id="ARBA00023136"/>
    </source>
</evidence>
<proteinExistence type="predicted"/>
<protein>
    <recommendedName>
        <fullName evidence="7">Outer membrane lipoprotein BfpB</fullName>
    </recommendedName>
</protein>
<evidence type="ECO:0000313" key="5">
    <source>
        <dbReference type="EMBL" id="SHO55558.1"/>
    </source>
</evidence>
<dbReference type="PANTHER" id="PTHR30332">
    <property type="entry name" value="PROBABLE GENERAL SECRETION PATHWAY PROTEIN D"/>
    <property type="match status" value="1"/>
</dbReference>
<evidence type="ECO:0000256" key="4">
    <source>
        <dbReference type="SAM" id="SignalP"/>
    </source>
</evidence>
<keyword evidence="2 4" id="KW-0732">Signal</keyword>
<dbReference type="OrthoDB" id="5857380at2"/>
<gene>
    <name evidence="5" type="ORF">VQ7734_01294</name>
</gene>
<sequence length="495" mass="54724">MKGKILAALLIVLALSGCVSRLYDDNTKASHQVKEEITSQVAKINYDKAIRIDLPPFDKAEFDDSASPAWLKKRISYSVAGVSLSIVLHQIMNDADGRPPEIIYGEDVDPNVPVSLSLPEGTVKEAFNLLTSATDYGFVFGENKIEVRRFISSSFSIPLPPGVYSSQMGNQGTKSSDDEGAIVEGQFINTVIKDQNLIEKVLNNIKGLLKTTVHEKNDDKHLFSGGTVTAIDGLSMIHVTTSPSKMHQVERYIESVKKSLSRQVLLDFRVLEFRATNGNERGVDLNLVRDIGDGTLKFFTQGTSLYSSTNGYGFSFTGVNGWEGTTAFIKALEKQGTVSVERPLTQLALNNIPVRLTQNRNNPYLEKVSTTVDDGVVTTDFTRGNVIEGIDIASVANVEDDFAWVRVAGNINSVVDTELRKVGNNKVRFYTTRTSDINFTGKIRYGRTYIISRVSETKLKSDKTRNLGTDYIGSNATQKEHVETLVLLTPRRFEQ</sequence>
<feature type="signal peptide" evidence="4">
    <location>
        <begin position="1"/>
        <end position="24"/>
    </location>
</feature>
<keyword evidence="6" id="KW-1185">Reference proteome</keyword>
<dbReference type="GO" id="GO:0015627">
    <property type="term" value="C:type II protein secretion system complex"/>
    <property type="evidence" value="ECO:0007669"/>
    <property type="project" value="TreeGrafter"/>
</dbReference>
<evidence type="ECO:0000256" key="2">
    <source>
        <dbReference type="ARBA" id="ARBA00022729"/>
    </source>
</evidence>
<accession>A0A1M7YSG5</accession>
<reference evidence="6" key="1">
    <citation type="submission" date="2016-12" db="EMBL/GenBank/DDBJ databases">
        <authorList>
            <person name="Rodrigo-Torres L."/>
            <person name="Arahal R.D."/>
            <person name="Lucena T."/>
        </authorList>
    </citation>
    <scope>NUCLEOTIDE SEQUENCE [LARGE SCALE GENOMIC DNA]</scope>
</reference>
<name>A0A1M7YSG5_9VIBR</name>
<keyword evidence="3" id="KW-0472">Membrane</keyword>
<evidence type="ECO:0008006" key="7">
    <source>
        <dbReference type="Google" id="ProtNLM"/>
    </source>
</evidence>
<dbReference type="AlphaFoldDB" id="A0A1M7YSG5"/>
<organism evidence="5 6">
    <name type="scientific">Vibrio quintilis</name>
    <dbReference type="NCBI Taxonomy" id="1117707"/>
    <lineage>
        <taxon>Bacteria</taxon>
        <taxon>Pseudomonadati</taxon>
        <taxon>Pseudomonadota</taxon>
        <taxon>Gammaproteobacteria</taxon>
        <taxon>Vibrionales</taxon>
        <taxon>Vibrionaceae</taxon>
        <taxon>Vibrio</taxon>
    </lineage>
</organism>
<evidence type="ECO:0000256" key="1">
    <source>
        <dbReference type="ARBA" id="ARBA00004370"/>
    </source>
</evidence>
<comment type="subcellular location">
    <subcellularLocation>
        <location evidence="1">Membrane</location>
    </subcellularLocation>
</comment>
<dbReference type="Proteomes" id="UP000184600">
    <property type="component" value="Unassembled WGS sequence"/>
</dbReference>
<dbReference type="InterPro" id="IPR050810">
    <property type="entry name" value="Bact_Secretion_Sys_Channel"/>
</dbReference>
<dbReference type="RefSeq" id="WP_073580683.1">
    <property type="nucleotide sequence ID" value="NZ_AP024897.1"/>
</dbReference>
<dbReference type="GO" id="GO:0016020">
    <property type="term" value="C:membrane"/>
    <property type="evidence" value="ECO:0007669"/>
    <property type="project" value="UniProtKB-SubCell"/>
</dbReference>